<dbReference type="Proteomes" id="UP000787472">
    <property type="component" value="Unassembled WGS sequence"/>
</dbReference>
<dbReference type="EMBL" id="JAAONZ010000002">
    <property type="protein sequence ID" value="NHO64723.1"/>
    <property type="molecule type" value="Genomic_DNA"/>
</dbReference>
<dbReference type="PANTHER" id="PTHR30035">
    <property type="entry name" value="LIPOPROTEIN VACJ-RELATED"/>
    <property type="match status" value="1"/>
</dbReference>
<comment type="similarity">
    <text evidence="1">Belongs to the MlaA family.</text>
</comment>
<accession>A0A9E5JSG5</accession>
<dbReference type="Pfam" id="PF04333">
    <property type="entry name" value="MlaA"/>
    <property type="match status" value="1"/>
</dbReference>
<dbReference type="GO" id="GO:0120010">
    <property type="term" value="P:intermembrane phospholipid transfer"/>
    <property type="evidence" value="ECO:0007669"/>
    <property type="project" value="TreeGrafter"/>
</dbReference>
<keyword evidence="4" id="KW-0449">Lipoprotein</keyword>
<organism evidence="4 5">
    <name type="scientific">Pseudomaricurvus hydrocarbonicus</name>
    <dbReference type="NCBI Taxonomy" id="1470433"/>
    <lineage>
        <taxon>Bacteria</taxon>
        <taxon>Pseudomonadati</taxon>
        <taxon>Pseudomonadota</taxon>
        <taxon>Gammaproteobacteria</taxon>
        <taxon>Cellvibrionales</taxon>
        <taxon>Cellvibrionaceae</taxon>
        <taxon>Pseudomaricurvus</taxon>
    </lineage>
</organism>
<protein>
    <submittedName>
        <fullName evidence="4">VacJ family lipoprotein</fullName>
    </submittedName>
</protein>
<proteinExistence type="inferred from homology"/>
<feature type="chain" id="PRO_5039205463" evidence="3">
    <location>
        <begin position="23"/>
        <end position="238"/>
    </location>
</feature>
<evidence type="ECO:0000256" key="1">
    <source>
        <dbReference type="ARBA" id="ARBA00010634"/>
    </source>
</evidence>
<gene>
    <name evidence="4" type="ORF">G8770_04080</name>
</gene>
<name>A0A9E5JSG5_9GAMM</name>
<dbReference type="AlphaFoldDB" id="A0A9E5JSG5"/>
<keyword evidence="2 3" id="KW-0732">Signal</keyword>
<dbReference type="PANTHER" id="PTHR30035:SF3">
    <property type="entry name" value="INTERMEMBRANE PHOSPHOLIPID TRANSPORT SYSTEM LIPOPROTEIN MLAA"/>
    <property type="match status" value="1"/>
</dbReference>
<evidence type="ECO:0000313" key="5">
    <source>
        <dbReference type="Proteomes" id="UP000787472"/>
    </source>
</evidence>
<reference evidence="4" key="1">
    <citation type="submission" date="2020-03" db="EMBL/GenBank/DDBJ databases">
        <authorList>
            <person name="Guo F."/>
        </authorList>
    </citation>
    <scope>NUCLEOTIDE SEQUENCE</scope>
    <source>
        <strain evidence="4">JCM 30134</strain>
    </source>
</reference>
<evidence type="ECO:0000256" key="3">
    <source>
        <dbReference type="SAM" id="SignalP"/>
    </source>
</evidence>
<dbReference type="GO" id="GO:0016020">
    <property type="term" value="C:membrane"/>
    <property type="evidence" value="ECO:0007669"/>
    <property type="project" value="InterPro"/>
</dbReference>
<keyword evidence="5" id="KW-1185">Reference proteome</keyword>
<feature type="signal peptide" evidence="3">
    <location>
        <begin position="1"/>
        <end position="22"/>
    </location>
</feature>
<sequence length="238" mass="26394">MGFNARFTSIAAGLLFSLVSQAGLSAEVGDRDPWEGFNRKIFVFNDTLDRYFLKPVAKGYRAVTPDPVETGVSNFFSNLLEVRNILNDVLQWKWLQASNDTGRLIVNSTAGVVGIFDVARHFGMPRSEGEDFGQTFAVWGAGEGAYLVLPFLGSSTVRDVFGYPLGAYVHPVSSIDHIRTRNVLMGADLLDTRAKLLDAEDLLSGDKYSFIRDAYLQRRTYLIQDGVVEDDFGGELDF</sequence>
<dbReference type="RefSeq" id="WP_167182031.1">
    <property type="nucleotide sequence ID" value="NZ_JAAONZ010000002.1"/>
</dbReference>
<evidence type="ECO:0000313" key="4">
    <source>
        <dbReference type="EMBL" id="NHO64723.1"/>
    </source>
</evidence>
<comment type="caution">
    <text evidence="4">The sequence shown here is derived from an EMBL/GenBank/DDBJ whole genome shotgun (WGS) entry which is preliminary data.</text>
</comment>
<dbReference type="InterPro" id="IPR007428">
    <property type="entry name" value="MlaA"/>
</dbReference>
<dbReference type="PRINTS" id="PR01805">
    <property type="entry name" value="VACJLIPOPROT"/>
</dbReference>
<evidence type="ECO:0000256" key="2">
    <source>
        <dbReference type="ARBA" id="ARBA00022729"/>
    </source>
</evidence>